<dbReference type="GO" id="GO:0046983">
    <property type="term" value="F:protein dimerization activity"/>
    <property type="evidence" value="ECO:0007669"/>
    <property type="project" value="InterPro"/>
</dbReference>
<reference evidence="2" key="2">
    <citation type="journal article" date="2024" name="Plant">
        <title>Genomic evolution and insights into agronomic trait innovations of Sesamum species.</title>
        <authorList>
            <person name="Miao H."/>
            <person name="Wang L."/>
            <person name="Qu L."/>
            <person name="Liu H."/>
            <person name="Sun Y."/>
            <person name="Le M."/>
            <person name="Wang Q."/>
            <person name="Wei S."/>
            <person name="Zheng Y."/>
            <person name="Lin W."/>
            <person name="Duan Y."/>
            <person name="Cao H."/>
            <person name="Xiong S."/>
            <person name="Wang X."/>
            <person name="Wei L."/>
            <person name="Li C."/>
            <person name="Ma Q."/>
            <person name="Ju M."/>
            <person name="Zhao R."/>
            <person name="Li G."/>
            <person name="Mu C."/>
            <person name="Tian Q."/>
            <person name="Mei H."/>
            <person name="Zhang T."/>
            <person name="Gao T."/>
            <person name="Zhang H."/>
        </authorList>
    </citation>
    <scope>NUCLEOTIDE SEQUENCE</scope>
    <source>
        <strain evidence="2">G02</strain>
    </source>
</reference>
<proteinExistence type="predicted"/>
<comment type="caution">
    <text evidence="2">The sequence shown here is derived from an EMBL/GenBank/DDBJ whole genome shotgun (WGS) entry which is preliminary data.</text>
</comment>
<organism evidence="2">
    <name type="scientific">Sesamum radiatum</name>
    <name type="common">Black benniseed</name>
    <dbReference type="NCBI Taxonomy" id="300843"/>
    <lineage>
        <taxon>Eukaryota</taxon>
        <taxon>Viridiplantae</taxon>
        <taxon>Streptophyta</taxon>
        <taxon>Embryophyta</taxon>
        <taxon>Tracheophyta</taxon>
        <taxon>Spermatophyta</taxon>
        <taxon>Magnoliopsida</taxon>
        <taxon>eudicotyledons</taxon>
        <taxon>Gunneridae</taxon>
        <taxon>Pentapetalae</taxon>
        <taxon>asterids</taxon>
        <taxon>lamiids</taxon>
        <taxon>Lamiales</taxon>
        <taxon>Pedaliaceae</taxon>
        <taxon>Sesamum</taxon>
    </lineage>
</organism>
<sequence length="152" mass="16919">MFIDYGGSFAISVNESNVMSSSGVETRALRDFDRWCYELGISNNQKSELESYLEEAKFLRAETFNILNWWKTNSPRLLVLTKIARDILAIPATTVASKATFSIGGRIIDESSMCLLPDAVEEALVVADDWIGSNPKRIFHNMESSGTQTDNG</sequence>
<dbReference type="AlphaFoldDB" id="A0AAW2JVI5"/>
<dbReference type="InterPro" id="IPR008906">
    <property type="entry name" value="HATC_C_dom"/>
</dbReference>
<protein>
    <submittedName>
        <fullName evidence="2">Zinc finger BED domain-containing protein RICESLEEPER 1</fullName>
    </submittedName>
</protein>
<dbReference type="InterPro" id="IPR012337">
    <property type="entry name" value="RNaseH-like_sf"/>
</dbReference>
<feature type="domain" description="HAT C-terminal dimerisation" evidence="1">
    <location>
        <begin position="48"/>
        <end position="130"/>
    </location>
</feature>
<dbReference type="Pfam" id="PF05699">
    <property type="entry name" value="Dimer_Tnp_hAT"/>
    <property type="match status" value="1"/>
</dbReference>
<evidence type="ECO:0000259" key="1">
    <source>
        <dbReference type="Pfam" id="PF05699"/>
    </source>
</evidence>
<dbReference type="SUPFAM" id="SSF53098">
    <property type="entry name" value="Ribonuclease H-like"/>
    <property type="match status" value="1"/>
</dbReference>
<dbReference type="EMBL" id="JACGWJ010000032">
    <property type="protein sequence ID" value="KAL0297715.1"/>
    <property type="molecule type" value="Genomic_DNA"/>
</dbReference>
<accession>A0AAW2JVI5</accession>
<gene>
    <name evidence="2" type="ORF">Sradi_6823600</name>
</gene>
<dbReference type="PANTHER" id="PTHR23272">
    <property type="entry name" value="BED FINGER-RELATED"/>
    <property type="match status" value="1"/>
</dbReference>
<name>A0AAW2JVI5_SESRA</name>
<evidence type="ECO:0000313" key="2">
    <source>
        <dbReference type="EMBL" id="KAL0297715.1"/>
    </source>
</evidence>
<reference evidence="2" key="1">
    <citation type="submission" date="2020-06" db="EMBL/GenBank/DDBJ databases">
        <authorList>
            <person name="Li T."/>
            <person name="Hu X."/>
            <person name="Zhang T."/>
            <person name="Song X."/>
            <person name="Zhang H."/>
            <person name="Dai N."/>
            <person name="Sheng W."/>
            <person name="Hou X."/>
            <person name="Wei L."/>
        </authorList>
    </citation>
    <scope>NUCLEOTIDE SEQUENCE</scope>
    <source>
        <strain evidence="2">G02</strain>
        <tissue evidence="2">Leaf</tissue>
    </source>
</reference>